<organism evidence="2 3">
    <name type="scientific">Pseudoduganella rivuli</name>
    <dbReference type="NCBI Taxonomy" id="2666085"/>
    <lineage>
        <taxon>Bacteria</taxon>
        <taxon>Pseudomonadati</taxon>
        <taxon>Pseudomonadota</taxon>
        <taxon>Betaproteobacteria</taxon>
        <taxon>Burkholderiales</taxon>
        <taxon>Oxalobacteraceae</taxon>
        <taxon>Telluria group</taxon>
        <taxon>Pseudoduganella</taxon>
    </lineage>
</organism>
<dbReference type="Gene3D" id="3.40.50.1820">
    <property type="entry name" value="alpha/beta hydrolase"/>
    <property type="match status" value="1"/>
</dbReference>
<comment type="caution">
    <text evidence="2">The sequence shown here is derived from an EMBL/GenBank/DDBJ whole genome shotgun (WGS) entry which is preliminary data.</text>
</comment>
<dbReference type="PANTHER" id="PTHR22946">
    <property type="entry name" value="DIENELACTONE HYDROLASE DOMAIN-CONTAINING PROTEIN-RELATED"/>
    <property type="match status" value="1"/>
</dbReference>
<evidence type="ECO:0000313" key="2">
    <source>
        <dbReference type="EMBL" id="MRV70449.1"/>
    </source>
</evidence>
<dbReference type="InterPro" id="IPR010520">
    <property type="entry name" value="FrsA-like"/>
</dbReference>
<accession>A0A7X2IIE3</accession>
<gene>
    <name evidence="2" type="ORF">GJ700_01765</name>
</gene>
<dbReference type="Proteomes" id="UP000446768">
    <property type="component" value="Unassembled WGS sequence"/>
</dbReference>
<proteinExistence type="predicted"/>
<dbReference type="InterPro" id="IPR050261">
    <property type="entry name" value="FrsA_esterase"/>
</dbReference>
<keyword evidence="3" id="KW-1185">Reference proteome</keyword>
<dbReference type="EMBL" id="WKJJ01000001">
    <property type="protein sequence ID" value="MRV70449.1"/>
    <property type="molecule type" value="Genomic_DNA"/>
</dbReference>
<sequence>MFPAHPRLQFSSLLRRHPPRAEIEGETLNTAANTGAVSGRPKTLEETKAWMRAKLAARAHPMNAVAPEDALPLIDSLAGLDGASWAAVWGGAGDAALAQAEAAERTSGAVAASALYMRASGLYFMGRFPCPNHPDKLRCAEMERKTYLLAARAWETPVRQVRIPFTGREGEGNEVVVLYRRPKYVPRPPVVVMWGGVDAWKEQMTGASDAFLARGIATIAMDNAGTGESPVRGVQDAERQFLAVFAWAAAQDDLQAKRVGCLGRSFGGYWATKLAHTNPELIAGAVNWGGGAHHMFQPGWVEASRYPDSYLMELVETRCRMLGAANDEQYIEGFRRLSLLDQGLLDKPSAPLLLVNGKEDRQCPIDDVHLLTEHGTPKHVRLFPGGHMGHTPQTLPTIVNWLAARVQEGVQP</sequence>
<dbReference type="InterPro" id="IPR029058">
    <property type="entry name" value="AB_hydrolase_fold"/>
</dbReference>
<dbReference type="Pfam" id="PF06500">
    <property type="entry name" value="FrsA-like"/>
    <property type="match status" value="1"/>
</dbReference>
<evidence type="ECO:0000256" key="1">
    <source>
        <dbReference type="ARBA" id="ARBA00022801"/>
    </source>
</evidence>
<reference evidence="2 3" key="1">
    <citation type="submission" date="2019-11" db="EMBL/GenBank/DDBJ databases">
        <title>Novel species isolated from a subtropical stream in China.</title>
        <authorList>
            <person name="Lu H."/>
        </authorList>
    </citation>
    <scope>NUCLEOTIDE SEQUENCE [LARGE SCALE GENOMIC DNA]</scope>
    <source>
        <strain evidence="2 3">FT92W</strain>
    </source>
</reference>
<evidence type="ECO:0000313" key="3">
    <source>
        <dbReference type="Proteomes" id="UP000446768"/>
    </source>
</evidence>
<dbReference type="AlphaFoldDB" id="A0A7X2IIE3"/>
<protein>
    <submittedName>
        <fullName evidence="2">Alpha/beta hydrolase</fullName>
    </submittedName>
</protein>
<keyword evidence="1 2" id="KW-0378">Hydrolase</keyword>
<name>A0A7X2IIE3_9BURK</name>
<dbReference type="PANTHER" id="PTHR22946:SF12">
    <property type="entry name" value="CONIDIAL PIGMENT BIOSYNTHESIS PROTEIN AYG1 (AFU_ORTHOLOGUE AFUA_2G17550)"/>
    <property type="match status" value="1"/>
</dbReference>
<dbReference type="GO" id="GO:0016787">
    <property type="term" value="F:hydrolase activity"/>
    <property type="evidence" value="ECO:0007669"/>
    <property type="project" value="UniProtKB-KW"/>
</dbReference>
<dbReference type="SUPFAM" id="SSF53474">
    <property type="entry name" value="alpha/beta-Hydrolases"/>
    <property type="match status" value="1"/>
</dbReference>